<dbReference type="SUPFAM" id="SSF69572">
    <property type="entry name" value="Activating enzymes of the ubiquitin-like proteins"/>
    <property type="match status" value="1"/>
</dbReference>
<comment type="similarity">
    <text evidence="1">Belongs to the HesA/MoeB/ThiF family.</text>
</comment>
<dbReference type="CDD" id="cd00757">
    <property type="entry name" value="ThiF_MoeB_HesA_family"/>
    <property type="match status" value="1"/>
</dbReference>
<dbReference type="GO" id="GO:0008641">
    <property type="term" value="F:ubiquitin-like modifier activating enzyme activity"/>
    <property type="evidence" value="ECO:0007669"/>
    <property type="project" value="InterPro"/>
</dbReference>
<dbReference type="InterPro" id="IPR045886">
    <property type="entry name" value="ThiF/MoeB/HesA"/>
</dbReference>
<protein>
    <recommendedName>
        <fullName evidence="2">THIF-type NAD/FAD binding fold domain-containing protein</fullName>
    </recommendedName>
</protein>
<feature type="domain" description="THIF-type NAD/FAD binding fold" evidence="2">
    <location>
        <begin position="101"/>
        <end position="327"/>
    </location>
</feature>
<dbReference type="GO" id="GO:0004792">
    <property type="term" value="F:thiosulfate-cyanide sulfurtransferase activity"/>
    <property type="evidence" value="ECO:0007669"/>
    <property type="project" value="TreeGrafter"/>
</dbReference>
<dbReference type="EMBL" id="UINC01045043">
    <property type="protein sequence ID" value="SVB51310.1"/>
    <property type="molecule type" value="Genomic_DNA"/>
</dbReference>
<dbReference type="Pfam" id="PF00899">
    <property type="entry name" value="ThiF"/>
    <property type="match status" value="1"/>
</dbReference>
<dbReference type="InterPro" id="IPR036873">
    <property type="entry name" value="Rhodanese-like_dom_sf"/>
</dbReference>
<dbReference type="SUPFAM" id="SSF52821">
    <property type="entry name" value="Rhodanese/Cell cycle control phosphatase"/>
    <property type="match status" value="1"/>
</dbReference>
<gene>
    <name evidence="3" type="ORF">METZ01_LOCUS204164</name>
</gene>
<dbReference type="InterPro" id="IPR000594">
    <property type="entry name" value="ThiF_NAD_FAD-bd"/>
</dbReference>
<organism evidence="3">
    <name type="scientific">marine metagenome</name>
    <dbReference type="NCBI Taxonomy" id="408172"/>
    <lineage>
        <taxon>unclassified sequences</taxon>
        <taxon>metagenomes</taxon>
        <taxon>ecological metagenomes</taxon>
    </lineage>
</organism>
<dbReference type="PANTHER" id="PTHR10953:SF102">
    <property type="entry name" value="ADENYLYLTRANSFERASE AND SULFURTRANSFERASE MOCS3"/>
    <property type="match status" value="1"/>
</dbReference>
<dbReference type="PANTHER" id="PTHR10953">
    <property type="entry name" value="UBIQUITIN-ACTIVATING ENZYME E1"/>
    <property type="match status" value="1"/>
</dbReference>
<evidence type="ECO:0000256" key="1">
    <source>
        <dbReference type="ARBA" id="ARBA00009919"/>
    </source>
</evidence>
<proteinExistence type="inferred from homology"/>
<evidence type="ECO:0000259" key="2">
    <source>
        <dbReference type="Pfam" id="PF00899"/>
    </source>
</evidence>
<dbReference type="AlphaFoldDB" id="A0A382EKU1"/>
<accession>A0A382EKU1</accession>
<name>A0A382EKU1_9ZZZZ</name>
<reference evidence="3" key="1">
    <citation type="submission" date="2018-05" db="EMBL/GenBank/DDBJ databases">
        <authorList>
            <person name="Lanie J.A."/>
            <person name="Ng W.-L."/>
            <person name="Kazmierczak K.M."/>
            <person name="Andrzejewski T.M."/>
            <person name="Davidsen T.M."/>
            <person name="Wayne K.J."/>
            <person name="Tettelin H."/>
            <person name="Glass J.I."/>
            <person name="Rusch D."/>
            <person name="Podicherti R."/>
            <person name="Tsui H.-C.T."/>
            <person name="Winkler M.E."/>
        </authorList>
    </citation>
    <scope>NUCLEOTIDE SEQUENCE</scope>
</reference>
<evidence type="ECO:0000313" key="3">
    <source>
        <dbReference type="EMBL" id="SVB51310.1"/>
    </source>
</evidence>
<dbReference type="GO" id="GO:0005737">
    <property type="term" value="C:cytoplasm"/>
    <property type="evidence" value="ECO:0007669"/>
    <property type="project" value="TreeGrafter"/>
</dbReference>
<sequence length="329" mass="35555">MIITPNELQKWVKDGRSFQVVDIRTEDQRNEFPLSVLKSVVGSAETLPSPNAQPMILVCQFGVVTEGIILEQELENAYSLLGGVLAWEALQTHKDDLSRWSRQTALPEFGIRGQKKLNGSRIAVVGIGGLGCHAASMLAAAGVGSLQLIDGDRIELSNLHRQPLYGSEDIGSRKVNAAASRLSSQYDRVIINTVPEMLVRKNLKECLNGADVIIDATDTIRARILIDRASRELGIPMVYGGLYRFEGQVAVLNHHGSPGYRDLFPEPPASGDACVEAGILGMLPGIIGNIQALEAVKLIAGIEPTLAGRLLIYDGLSHNTTIMDISAKE</sequence>
<dbReference type="GO" id="GO:0016779">
    <property type="term" value="F:nucleotidyltransferase activity"/>
    <property type="evidence" value="ECO:0007669"/>
    <property type="project" value="TreeGrafter"/>
</dbReference>
<dbReference type="Gene3D" id="3.40.50.720">
    <property type="entry name" value="NAD(P)-binding Rossmann-like Domain"/>
    <property type="match status" value="1"/>
</dbReference>
<dbReference type="InterPro" id="IPR035985">
    <property type="entry name" value="Ubiquitin-activating_enz"/>
</dbReference>
<dbReference type="FunFam" id="3.40.50.720:FF:000080">
    <property type="entry name" value="Thiazole biosynthesis adenylyltransferase ThiF"/>
    <property type="match status" value="1"/>
</dbReference>